<feature type="compositionally biased region" description="Low complexity" evidence="4">
    <location>
        <begin position="21"/>
        <end position="47"/>
    </location>
</feature>
<gene>
    <name evidence="6" type="ORF">OsJ_09479</name>
</gene>
<comment type="similarity">
    <text evidence="1 3">Belongs to the peptidase S8 family.</text>
</comment>
<accession>B9FBF0</accession>
<dbReference type="SUPFAM" id="SSF52743">
    <property type="entry name" value="Subtilisin-like"/>
    <property type="match status" value="1"/>
</dbReference>
<organism evidence="6">
    <name type="scientific">Oryza sativa subsp. japonica</name>
    <name type="common">Rice</name>
    <dbReference type="NCBI Taxonomy" id="39947"/>
    <lineage>
        <taxon>Eukaryota</taxon>
        <taxon>Viridiplantae</taxon>
        <taxon>Streptophyta</taxon>
        <taxon>Embryophyta</taxon>
        <taxon>Tracheophyta</taxon>
        <taxon>Spermatophyta</taxon>
        <taxon>Magnoliopsida</taxon>
        <taxon>Liliopsida</taxon>
        <taxon>Poales</taxon>
        <taxon>Poaceae</taxon>
        <taxon>BOP clade</taxon>
        <taxon>Oryzoideae</taxon>
        <taxon>Oryzeae</taxon>
        <taxon>Oryzinae</taxon>
        <taxon>Oryza</taxon>
        <taxon>Oryza sativa</taxon>
    </lineage>
</organism>
<dbReference type="InterPro" id="IPR036852">
    <property type="entry name" value="Peptidase_S8/S53_dom_sf"/>
</dbReference>
<dbReference type="PANTHER" id="PTHR10795">
    <property type="entry name" value="PROPROTEIN CONVERTASE SUBTILISIN/KEXIN"/>
    <property type="match status" value="1"/>
</dbReference>
<feature type="region of interest" description="Disordered" evidence="4">
    <location>
        <begin position="1"/>
        <end position="62"/>
    </location>
</feature>
<dbReference type="PROSITE" id="PS51892">
    <property type="entry name" value="SUBTILASE"/>
    <property type="match status" value="1"/>
</dbReference>
<dbReference type="EMBL" id="CM000140">
    <property type="protein sequence ID" value="EEE58352.1"/>
    <property type="molecule type" value="Genomic_DNA"/>
</dbReference>
<evidence type="ECO:0000256" key="1">
    <source>
        <dbReference type="ARBA" id="ARBA00011073"/>
    </source>
</evidence>
<reference evidence="6" key="2">
    <citation type="submission" date="2008-12" db="EMBL/GenBank/DDBJ databases">
        <title>Improved gene annotation of the rice (Oryza sativa) genomes.</title>
        <authorList>
            <person name="Wang J."/>
            <person name="Li R."/>
            <person name="Fan W."/>
            <person name="Huang Q."/>
            <person name="Zhang J."/>
            <person name="Zhou Y."/>
            <person name="Hu Y."/>
            <person name="Zi S."/>
            <person name="Li J."/>
            <person name="Ni P."/>
            <person name="Zheng H."/>
            <person name="Zhang Y."/>
            <person name="Zhao M."/>
            <person name="Hao Q."/>
            <person name="McDermott J."/>
            <person name="Samudrala R."/>
            <person name="Kristiansen K."/>
            <person name="Wong G.K.-S."/>
        </authorList>
    </citation>
    <scope>NUCLEOTIDE SEQUENCE</scope>
</reference>
<evidence type="ECO:0000256" key="3">
    <source>
        <dbReference type="PROSITE-ProRule" id="PRU01240"/>
    </source>
</evidence>
<comment type="caution">
    <text evidence="3">Lacks conserved residue(s) required for the propagation of feature annotation.</text>
</comment>
<keyword evidence="2" id="KW-0732">Signal</keyword>
<feature type="domain" description="Peptidase S8/S53" evidence="5">
    <location>
        <begin position="59"/>
        <end position="187"/>
    </location>
</feature>
<sequence>MARHVCGGREVRPGHGVQTGSSSARATTSPASRARSVRSTPAAAPSTGRRGTASGTARHTASTAVGAVSPDASYVGGLGRGLARRGAPWSRLAVYKVCWFKDLTGRCSDADILAAFDDALRDGVHVISASLGSTPPLMPLFMTSTEIGAFHAMQLGVPAVFSAGNDGPDAAMVQNVSPWVITVAASTIDRRFPTVITLGNNVSLVGESFNVNDMKMRLVESGSVFSDG</sequence>
<dbReference type="GO" id="GO:0004252">
    <property type="term" value="F:serine-type endopeptidase activity"/>
    <property type="evidence" value="ECO:0007669"/>
    <property type="project" value="InterPro"/>
</dbReference>
<evidence type="ECO:0000256" key="2">
    <source>
        <dbReference type="ARBA" id="ARBA00022729"/>
    </source>
</evidence>
<dbReference type="Gene3D" id="3.50.30.30">
    <property type="match status" value="1"/>
</dbReference>
<dbReference type="GO" id="GO:0006508">
    <property type="term" value="P:proteolysis"/>
    <property type="evidence" value="ECO:0007669"/>
    <property type="project" value="InterPro"/>
</dbReference>
<dbReference type="InterPro" id="IPR000209">
    <property type="entry name" value="Peptidase_S8/S53_dom"/>
</dbReference>
<dbReference type="AlphaFoldDB" id="B9FBF0"/>
<dbReference type="Proteomes" id="UP000007752">
    <property type="component" value="Chromosome 3"/>
</dbReference>
<proteinExistence type="inferred from homology"/>
<evidence type="ECO:0000313" key="6">
    <source>
        <dbReference type="EMBL" id="EEE58352.1"/>
    </source>
</evidence>
<reference evidence="6" key="1">
    <citation type="journal article" date="2005" name="PLoS Biol.">
        <title>The genomes of Oryza sativa: a history of duplications.</title>
        <authorList>
            <person name="Yu J."/>
            <person name="Wang J."/>
            <person name="Lin W."/>
            <person name="Li S."/>
            <person name="Li H."/>
            <person name="Zhou J."/>
            <person name="Ni P."/>
            <person name="Dong W."/>
            <person name="Hu S."/>
            <person name="Zeng C."/>
            <person name="Zhang J."/>
            <person name="Zhang Y."/>
            <person name="Li R."/>
            <person name="Xu Z."/>
            <person name="Li S."/>
            <person name="Li X."/>
            <person name="Zheng H."/>
            <person name="Cong L."/>
            <person name="Lin L."/>
            <person name="Yin J."/>
            <person name="Geng J."/>
            <person name="Li G."/>
            <person name="Shi J."/>
            <person name="Liu J."/>
            <person name="Lv H."/>
            <person name="Li J."/>
            <person name="Wang J."/>
            <person name="Deng Y."/>
            <person name="Ran L."/>
            <person name="Shi X."/>
            <person name="Wang X."/>
            <person name="Wu Q."/>
            <person name="Li C."/>
            <person name="Ren X."/>
            <person name="Wang J."/>
            <person name="Wang X."/>
            <person name="Li D."/>
            <person name="Liu D."/>
            <person name="Zhang X."/>
            <person name="Ji Z."/>
            <person name="Zhao W."/>
            <person name="Sun Y."/>
            <person name="Zhang Z."/>
            <person name="Bao J."/>
            <person name="Han Y."/>
            <person name="Dong L."/>
            <person name="Ji J."/>
            <person name="Chen P."/>
            <person name="Wu S."/>
            <person name="Liu J."/>
            <person name="Xiao Y."/>
            <person name="Bu D."/>
            <person name="Tan J."/>
            <person name="Yang L."/>
            <person name="Ye C."/>
            <person name="Zhang J."/>
            <person name="Xu J."/>
            <person name="Zhou Y."/>
            <person name="Yu Y."/>
            <person name="Zhang B."/>
            <person name="Zhuang S."/>
            <person name="Wei H."/>
            <person name="Liu B."/>
            <person name="Lei M."/>
            <person name="Yu H."/>
            <person name="Li Y."/>
            <person name="Xu H."/>
            <person name="Wei S."/>
            <person name="He X."/>
            <person name="Fang L."/>
            <person name="Zhang Z."/>
            <person name="Zhang Y."/>
            <person name="Huang X."/>
            <person name="Su Z."/>
            <person name="Tong W."/>
            <person name="Li J."/>
            <person name="Tong Z."/>
            <person name="Li S."/>
            <person name="Ye J."/>
            <person name="Wang L."/>
            <person name="Fang L."/>
            <person name="Lei T."/>
            <person name="Chen C."/>
            <person name="Chen H."/>
            <person name="Xu Z."/>
            <person name="Li H."/>
            <person name="Huang H."/>
            <person name="Zhang F."/>
            <person name="Xu H."/>
            <person name="Li N."/>
            <person name="Zhao C."/>
            <person name="Li S."/>
            <person name="Dong L."/>
            <person name="Huang Y."/>
            <person name="Li L."/>
            <person name="Xi Y."/>
            <person name="Qi Q."/>
            <person name="Li W."/>
            <person name="Zhang B."/>
            <person name="Hu W."/>
            <person name="Zhang Y."/>
            <person name="Tian X."/>
            <person name="Jiao Y."/>
            <person name="Liang X."/>
            <person name="Jin J."/>
            <person name="Gao L."/>
            <person name="Zheng W."/>
            <person name="Hao B."/>
            <person name="Liu S."/>
            <person name="Wang W."/>
            <person name="Yuan L."/>
            <person name="Cao M."/>
            <person name="McDermott J."/>
            <person name="Samudrala R."/>
            <person name="Wang J."/>
            <person name="Wong G.K."/>
            <person name="Yang H."/>
        </authorList>
    </citation>
    <scope>NUCLEOTIDE SEQUENCE [LARGE SCALE GENOMIC DNA]</scope>
</reference>
<name>B9FBF0_ORYSJ</name>
<evidence type="ECO:0000259" key="5">
    <source>
        <dbReference type="Pfam" id="PF00082"/>
    </source>
</evidence>
<dbReference type="Pfam" id="PF00082">
    <property type="entry name" value="Peptidase_S8"/>
    <property type="match status" value="1"/>
</dbReference>
<evidence type="ECO:0000256" key="4">
    <source>
        <dbReference type="SAM" id="MobiDB-lite"/>
    </source>
</evidence>
<protein>
    <recommendedName>
        <fullName evidence="5">Peptidase S8/S53 domain-containing protein</fullName>
    </recommendedName>
</protein>
<dbReference type="InterPro" id="IPR045051">
    <property type="entry name" value="SBT"/>
</dbReference>
<dbReference type="Gene3D" id="3.40.50.200">
    <property type="entry name" value="Peptidase S8/S53 domain"/>
    <property type="match status" value="1"/>
</dbReference>
<feature type="compositionally biased region" description="Polar residues" evidence="4">
    <location>
        <begin position="53"/>
        <end position="62"/>
    </location>
</feature>